<evidence type="ECO:0000313" key="2">
    <source>
        <dbReference type="EMBL" id="ERH15599.1"/>
    </source>
</evidence>
<dbReference type="Gene3D" id="3.90.1200.10">
    <property type="match status" value="1"/>
</dbReference>
<dbReference type="Proteomes" id="UP000016498">
    <property type="component" value="Unassembled WGS sequence"/>
</dbReference>
<dbReference type="InterPro" id="IPR011009">
    <property type="entry name" value="Kinase-like_dom_sf"/>
</dbReference>
<organism evidence="2 3">
    <name type="scientific">Actinomyces johnsonii F0510</name>
    <dbReference type="NCBI Taxonomy" id="1227262"/>
    <lineage>
        <taxon>Bacteria</taxon>
        <taxon>Bacillati</taxon>
        <taxon>Actinomycetota</taxon>
        <taxon>Actinomycetes</taxon>
        <taxon>Actinomycetales</taxon>
        <taxon>Actinomycetaceae</taxon>
        <taxon>Actinomyces</taxon>
    </lineage>
</organism>
<protein>
    <recommendedName>
        <fullName evidence="1">Aminoglycoside phosphotransferase domain-containing protein</fullName>
    </recommendedName>
</protein>
<gene>
    <name evidence="2" type="ORF">HMPREF1549_03143</name>
</gene>
<proteinExistence type="predicted"/>
<dbReference type="HOGENOM" id="CLU_1438268_0_0_11"/>
<dbReference type="AlphaFoldDB" id="U1Q003"/>
<feature type="domain" description="Aminoglycoside phosphotransferase" evidence="1">
    <location>
        <begin position="34"/>
        <end position="119"/>
    </location>
</feature>
<sequence length="188" mass="21794">MGLMSRQFLLFEGSSGQGYLRRRYEKFEEQYGQCLRQELGVPECVFQDLRCAAASLEDPESLCLITFDWRLRHVFMDGDEVTGIIDLEYGKAGDPILEISNFLHDVRIVGGEVNASYVRNEMESVMNARWKRRSLRSLYRFYGARQALSHAAIRHKMQDTPSVSIKRELQLGLRYVTLLSNRHRLPSN</sequence>
<evidence type="ECO:0000313" key="3">
    <source>
        <dbReference type="Proteomes" id="UP000016498"/>
    </source>
</evidence>
<dbReference type="Pfam" id="PF01636">
    <property type="entry name" value="APH"/>
    <property type="match status" value="1"/>
</dbReference>
<comment type="caution">
    <text evidence="2">The sequence shown here is derived from an EMBL/GenBank/DDBJ whole genome shotgun (WGS) entry which is preliminary data.</text>
</comment>
<name>U1Q003_9ACTO</name>
<dbReference type="InterPro" id="IPR002575">
    <property type="entry name" value="Aminoglycoside_PTrfase"/>
</dbReference>
<evidence type="ECO:0000259" key="1">
    <source>
        <dbReference type="Pfam" id="PF01636"/>
    </source>
</evidence>
<accession>U1Q003</accession>
<reference evidence="2 3" key="1">
    <citation type="submission" date="2013-06" db="EMBL/GenBank/DDBJ databases">
        <authorList>
            <person name="Weinstock G."/>
            <person name="Sodergren E."/>
            <person name="Lobos E.A."/>
            <person name="Fulton L."/>
            <person name="Fulton R."/>
            <person name="Courtney L."/>
            <person name="Fronick C."/>
            <person name="O'Laughlin M."/>
            <person name="Godfrey J."/>
            <person name="Wilson R.M."/>
            <person name="Miner T."/>
            <person name="Farmer C."/>
            <person name="Delehaunty K."/>
            <person name="Cordes M."/>
            <person name="Minx P."/>
            <person name="Tomlinson C."/>
            <person name="Chen J."/>
            <person name="Wollam A."/>
            <person name="Pepin K.H."/>
            <person name="Bhonagiri V."/>
            <person name="Zhang X."/>
            <person name="Warren W."/>
            <person name="Mitreva M."/>
            <person name="Mardis E.R."/>
            <person name="Wilson R.K."/>
        </authorList>
    </citation>
    <scope>NUCLEOTIDE SEQUENCE [LARGE SCALE GENOMIC DNA]</scope>
    <source>
        <strain evidence="2 3">F0510</strain>
    </source>
</reference>
<dbReference type="EMBL" id="AWSD01000386">
    <property type="protein sequence ID" value="ERH15599.1"/>
    <property type="molecule type" value="Genomic_DNA"/>
</dbReference>
<dbReference type="SUPFAM" id="SSF56112">
    <property type="entry name" value="Protein kinase-like (PK-like)"/>
    <property type="match status" value="1"/>
</dbReference>